<dbReference type="GO" id="GO:0005741">
    <property type="term" value="C:mitochondrial outer membrane"/>
    <property type="evidence" value="ECO:0007669"/>
    <property type="project" value="UniProtKB-SubCell"/>
</dbReference>
<dbReference type="AlphaFoldDB" id="A0A1Y1W0L8"/>
<proteinExistence type="inferred from homology"/>
<dbReference type="PRINTS" id="PR00979">
    <property type="entry name" value="TAFAZZIN"/>
</dbReference>
<keyword evidence="4" id="KW-1000">Mitochondrion outer membrane</keyword>
<keyword evidence="7" id="KW-0496">Mitochondrion</keyword>
<evidence type="ECO:0000256" key="8">
    <source>
        <dbReference type="ARBA" id="ARBA00023136"/>
    </source>
</evidence>
<keyword evidence="9" id="KW-0012">Acyltransferase</keyword>
<comment type="catalytic activity">
    <reaction evidence="11">
        <text>1'-[1,2-diacyl-sn-glycero-3-phospho],3'-[1-acyl-sn-glycero-3-phospho]-glycerol + a 1,2-diacyl-sn-glycero-3-phosphocholine = a cardiolipin + a 1-acyl-sn-glycero-3-phosphocholine</text>
        <dbReference type="Rhea" id="RHEA:33731"/>
        <dbReference type="ChEBI" id="CHEBI:57643"/>
        <dbReference type="ChEBI" id="CHEBI:58168"/>
        <dbReference type="ChEBI" id="CHEBI:62237"/>
        <dbReference type="ChEBI" id="CHEBI:64743"/>
    </reaction>
    <physiologicalReaction direction="left-to-right" evidence="11">
        <dbReference type="Rhea" id="RHEA:33732"/>
    </physiologicalReaction>
    <physiologicalReaction direction="right-to-left" evidence="11">
        <dbReference type="Rhea" id="RHEA:33733"/>
    </physiologicalReaction>
</comment>
<dbReference type="GO" id="GO:0006644">
    <property type="term" value="P:phospholipid metabolic process"/>
    <property type="evidence" value="ECO:0007669"/>
    <property type="project" value="InterPro"/>
</dbReference>
<evidence type="ECO:0000259" key="13">
    <source>
        <dbReference type="Pfam" id="PF01553"/>
    </source>
</evidence>
<name>A0A1Y1W0L8_9FUNG</name>
<reference evidence="14 15" key="1">
    <citation type="submission" date="2016-07" db="EMBL/GenBank/DDBJ databases">
        <title>Pervasive Adenine N6-methylation of Active Genes in Fungi.</title>
        <authorList>
            <consortium name="DOE Joint Genome Institute"/>
            <person name="Mondo S.J."/>
            <person name="Dannebaum R.O."/>
            <person name="Kuo R.C."/>
            <person name="Labutti K."/>
            <person name="Haridas S."/>
            <person name="Kuo A."/>
            <person name="Salamov A."/>
            <person name="Ahrendt S.R."/>
            <person name="Lipzen A."/>
            <person name="Sullivan W."/>
            <person name="Andreopoulos W.B."/>
            <person name="Clum A."/>
            <person name="Lindquist E."/>
            <person name="Daum C."/>
            <person name="Ramamoorthy G.K."/>
            <person name="Gryganskyi A."/>
            <person name="Culley D."/>
            <person name="Magnuson J.K."/>
            <person name="James T.Y."/>
            <person name="O'Malley M.A."/>
            <person name="Stajich J.E."/>
            <person name="Spatafora J.W."/>
            <person name="Visel A."/>
            <person name="Grigoriev I.V."/>
        </authorList>
    </citation>
    <scope>NUCLEOTIDE SEQUENCE [LARGE SCALE GENOMIC DNA]</scope>
    <source>
        <strain evidence="14 15">ATCC 12442</strain>
    </source>
</reference>
<dbReference type="CDD" id="cd07989">
    <property type="entry name" value="LPLAT_AGPAT-like"/>
    <property type="match status" value="1"/>
</dbReference>
<feature type="domain" description="Phospholipid/glycerol acyltransferase" evidence="13">
    <location>
        <begin position="15"/>
        <end position="69"/>
    </location>
</feature>
<keyword evidence="6" id="KW-0443">Lipid metabolism</keyword>
<dbReference type="InterPro" id="IPR002123">
    <property type="entry name" value="Plipid/glycerol_acylTrfase"/>
</dbReference>
<keyword evidence="5" id="KW-0999">Mitochondrion inner membrane</keyword>
<evidence type="ECO:0000256" key="1">
    <source>
        <dbReference type="ARBA" id="ARBA00004137"/>
    </source>
</evidence>
<evidence type="ECO:0000256" key="12">
    <source>
        <dbReference type="RuleBase" id="RU365062"/>
    </source>
</evidence>
<dbReference type="RefSeq" id="XP_040740975.1">
    <property type="nucleotide sequence ID" value="XM_040885703.1"/>
</dbReference>
<protein>
    <recommendedName>
        <fullName evidence="12">Tafazzin family protein</fullName>
    </recommendedName>
</protein>
<dbReference type="InterPro" id="IPR000872">
    <property type="entry name" value="Tafazzin"/>
</dbReference>
<dbReference type="EMBL" id="MCFD01000013">
    <property type="protein sequence ID" value="ORX67053.1"/>
    <property type="molecule type" value="Genomic_DNA"/>
</dbReference>
<evidence type="ECO:0000256" key="4">
    <source>
        <dbReference type="ARBA" id="ARBA00022787"/>
    </source>
</evidence>
<dbReference type="PANTHER" id="PTHR12497">
    <property type="entry name" value="TAZ PROTEIN TAFAZZIN"/>
    <property type="match status" value="1"/>
</dbReference>
<gene>
    <name evidence="14" type="ORF">DL89DRAFT_259590</name>
</gene>
<dbReference type="SUPFAM" id="SSF69593">
    <property type="entry name" value="Glycerol-3-phosphate (1)-acyltransferase"/>
    <property type="match status" value="1"/>
</dbReference>
<evidence type="ECO:0000313" key="15">
    <source>
        <dbReference type="Proteomes" id="UP000193922"/>
    </source>
</evidence>
<dbReference type="GO" id="GO:0008374">
    <property type="term" value="F:O-acyltransferase activity"/>
    <property type="evidence" value="ECO:0007669"/>
    <property type="project" value="TreeGrafter"/>
</dbReference>
<dbReference type="Proteomes" id="UP000193922">
    <property type="component" value="Unassembled WGS sequence"/>
</dbReference>
<evidence type="ECO:0000256" key="11">
    <source>
        <dbReference type="ARBA" id="ARBA00047906"/>
    </source>
</evidence>
<dbReference type="Pfam" id="PF01553">
    <property type="entry name" value="Acyltransferase"/>
    <property type="match status" value="1"/>
</dbReference>
<dbReference type="STRING" id="61395.A0A1Y1W0L8"/>
<organism evidence="14 15">
    <name type="scientific">Linderina pennispora</name>
    <dbReference type="NCBI Taxonomy" id="61395"/>
    <lineage>
        <taxon>Eukaryota</taxon>
        <taxon>Fungi</taxon>
        <taxon>Fungi incertae sedis</taxon>
        <taxon>Zoopagomycota</taxon>
        <taxon>Kickxellomycotina</taxon>
        <taxon>Kickxellomycetes</taxon>
        <taxon>Kickxellales</taxon>
        <taxon>Kickxellaceae</taxon>
        <taxon>Linderina</taxon>
    </lineage>
</organism>
<dbReference type="GO" id="GO:0005743">
    <property type="term" value="C:mitochondrial inner membrane"/>
    <property type="evidence" value="ECO:0007669"/>
    <property type="project" value="UniProtKB-SubCell"/>
</dbReference>
<evidence type="ECO:0000256" key="3">
    <source>
        <dbReference type="ARBA" id="ARBA00022679"/>
    </source>
</evidence>
<evidence type="ECO:0000256" key="10">
    <source>
        <dbReference type="ARBA" id="ARBA00024323"/>
    </source>
</evidence>
<evidence type="ECO:0000256" key="7">
    <source>
        <dbReference type="ARBA" id="ARBA00023128"/>
    </source>
</evidence>
<comment type="similarity">
    <text evidence="2 12">Belongs to the taffazin family.</text>
</comment>
<keyword evidence="15" id="KW-1185">Reference proteome</keyword>
<evidence type="ECO:0000256" key="2">
    <source>
        <dbReference type="ARBA" id="ARBA00010524"/>
    </source>
</evidence>
<accession>A0A1Y1W0L8</accession>
<comment type="subcellular location">
    <subcellularLocation>
        <location evidence="1">Mitochondrion inner membrane</location>
        <topology evidence="1">Peripheral membrane protein</topology>
        <orientation evidence="1">Intermembrane side</orientation>
    </subcellularLocation>
    <subcellularLocation>
        <location evidence="10">Mitochondrion outer membrane</location>
        <topology evidence="10">Peripheral membrane protein</topology>
        <orientation evidence="10">Intermembrane side</orientation>
    </subcellularLocation>
</comment>
<evidence type="ECO:0000256" key="9">
    <source>
        <dbReference type="ARBA" id="ARBA00023315"/>
    </source>
</evidence>
<evidence type="ECO:0000256" key="5">
    <source>
        <dbReference type="ARBA" id="ARBA00022792"/>
    </source>
</evidence>
<dbReference type="GeneID" id="63802351"/>
<evidence type="ECO:0000256" key="6">
    <source>
        <dbReference type="ARBA" id="ARBA00023098"/>
    </source>
</evidence>
<dbReference type="OrthoDB" id="193467at2759"/>
<dbReference type="PANTHER" id="PTHR12497:SF0">
    <property type="entry name" value="TAFAZZIN"/>
    <property type="match status" value="1"/>
</dbReference>
<keyword evidence="3" id="KW-0808">Transferase</keyword>
<keyword evidence="8" id="KW-0472">Membrane</keyword>
<evidence type="ECO:0000313" key="14">
    <source>
        <dbReference type="EMBL" id="ORX67053.1"/>
    </source>
</evidence>
<sequence>MFFAYGQTIPTIRGAGIHQLGMEIALQRLRENRWVHVFPEGKVNQDDSLLRLKWGVGRLIMESDRVPIVVPMFHHWNEGGHAAAAEGTTAVPESHEERLLSQDWRCCRFHPAG</sequence>
<comment type="caution">
    <text evidence="14">The sequence shown here is derived from an EMBL/GenBank/DDBJ whole genome shotgun (WGS) entry which is preliminary data.</text>
</comment>